<dbReference type="GO" id="GO:0140096">
    <property type="term" value="F:catalytic activity, acting on a protein"/>
    <property type="evidence" value="ECO:0007669"/>
    <property type="project" value="UniProtKB-ARBA"/>
</dbReference>
<keyword evidence="1 7" id="KW-0963">Cytoplasm</keyword>
<sequence length="336" mass="38651">MENIIIPQGYEPYLGIKETEIGIKDVKDFFERELAKQLNLTRVSAPLFVKPETGLNDNLNGVERPVSFGVKEQNDAEVEIVHSLAKWKRQALQRYAFCVGEGLYTDMNAIRRDEDTDNIHSIFVDQWDWEKIIRKEERNFDTLKATVRSVYMALKNTERFLSDKYDYIKTMLPEDIVFVTSQELEDQYPDCTPKEREYKIAKLKGAVFIMQIGGELKSGEKHDGRAPDYDDWKLNGDIIVYYPVLDIALELSSMGIRVDEDSLKEQLEISGCMDRANLPFQKALLNKELPYTIGGGIGQSRICMFFLRKAHIGEVQVSIWPDDVLEYAKSKGVELL</sequence>
<comment type="caution">
    <text evidence="10">The sequence shown here is derived from an EMBL/GenBank/DDBJ whole genome shotgun (WGS) entry which is preliminary data.</text>
</comment>
<dbReference type="NCBIfam" id="TIGR00669">
    <property type="entry name" value="asnA"/>
    <property type="match status" value="1"/>
</dbReference>
<dbReference type="AlphaFoldDB" id="A0A3N1XWA7"/>
<evidence type="ECO:0000256" key="6">
    <source>
        <dbReference type="ARBA" id="ARBA00022888"/>
    </source>
</evidence>
<dbReference type="OrthoDB" id="9766088at2"/>
<evidence type="ECO:0000256" key="8">
    <source>
        <dbReference type="NCBIfam" id="TIGR00669"/>
    </source>
</evidence>
<evidence type="ECO:0000256" key="2">
    <source>
        <dbReference type="ARBA" id="ARBA00022598"/>
    </source>
</evidence>
<dbReference type="Pfam" id="PF03590">
    <property type="entry name" value="AsnA"/>
    <property type="match status" value="1"/>
</dbReference>
<dbReference type="PIRSF" id="PIRSF001555">
    <property type="entry name" value="Asp_ammon_ligase"/>
    <property type="match status" value="1"/>
</dbReference>
<evidence type="ECO:0000259" key="9">
    <source>
        <dbReference type="PROSITE" id="PS50862"/>
    </source>
</evidence>
<keyword evidence="5 7" id="KW-0067">ATP-binding</keyword>
<evidence type="ECO:0000313" key="11">
    <source>
        <dbReference type="Proteomes" id="UP000273083"/>
    </source>
</evidence>
<dbReference type="GO" id="GO:0016740">
    <property type="term" value="F:transferase activity"/>
    <property type="evidence" value="ECO:0007669"/>
    <property type="project" value="UniProtKB-ARBA"/>
</dbReference>
<dbReference type="UniPathway" id="UPA00134">
    <property type="reaction ID" value="UER00194"/>
</dbReference>
<dbReference type="GO" id="GO:0005829">
    <property type="term" value="C:cytosol"/>
    <property type="evidence" value="ECO:0007669"/>
    <property type="project" value="TreeGrafter"/>
</dbReference>
<keyword evidence="6 7" id="KW-0061">Asparagine biosynthesis</keyword>
<evidence type="ECO:0000256" key="5">
    <source>
        <dbReference type="ARBA" id="ARBA00022840"/>
    </source>
</evidence>
<dbReference type="GO" id="GO:0004071">
    <property type="term" value="F:aspartate-ammonia ligase activity"/>
    <property type="evidence" value="ECO:0007669"/>
    <property type="project" value="UniProtKB-UniRule"/>
</dbReference>
<protein>
    <recommendedName>
        <fullName evidence="7 8">Aspartate--ammonia ligase</fullName>
        <ecNumber evidence="7 8">6.3.1.1</ecNumber>
    </recommendedName>
    <alternativeName>
        <fullName evidence="7">Asparagine synthetase A</fullName>
    </alternativeName>
</protein>
<feature type="domain" description="Aminoacyl-transfer RNA synthetases class-II family profile" evidence="9">
    <location>
        <begin position="26"/>
        <end position="321"/>
    </location>
</feature>
<evidence type="ECO:0000256" key="7">
    <source>
        <dbReference type="HAMAP-Rule" id="MF_00555"/>
    </source>
</evidence>
<evidence type="ECO:0000313" key="10">
    <source>
        <dbReference type="EMBL" id="ROR30558.1"/>
    </source>
</evidence>
<evidence type="ECO:0000256" key="3">
    <source>
        <dbReference type="ARBA" id="ARBA00022605"/>
    </source>
</evidence>
<dbReference type="InterPro" id="IPR045864">
    <property type="entry name" value="aa-tRNA-synth_II/BPL/LPL"/>
</dbReference>
<evidence type="ECO:0000256" key="4">
    <source>
        <dbReference type="ARBA" id="ARBA00022741"/>
    </source>
</evidence>
<dbReference type="PANTHER" id="PTHR30073">
    <property type="entry name" value="ASPARTATE--AMMONIA LIGASE"/>
    <property type="match status" value="1"/>
</dbReference>
<dbReference type="HAMAP" id="MF_00555">
    <property type="entry name" value="AsnA"/>
    <property type="match status" value="1"/>
</dbReference>
<dbReference type="GO" id="GO:0005524">
    <property type="term" value="F:ATP binding"/>
    <property type="evidence" value="ECO:0007669"/>
    <property type="project" value="UniProtKB-UniRule"/>
</dbReference>
<comment type="catalytic activity">
    <reaction evidence="7">
        <text>L-aspartate + NH4(+) + ATP = L-asparagine + AMP + diphosphate + H(+)</text>
        <dbReference type="Rhea" id="RHEA:11372"/>
        <dbReference type="ChEBI" id="CHEBI:15378"/>
        <dbReference type="ChEBI" id="CHEBI:28938"/>
        <dbReference type="ChEBI" id="CHEBI:29991"/>
        <dbReference type="ChEBI" id="CHEBI:30616"/>
        <dbReference type="ChEBI" id="CHEBI:33019"/>
        <dbReference type="ChEBI" id="CHEBI:58048"/>
        <dbReference type="ChEBI" id="CHEBI:456215"/>
        <dbReference type="EC" id="6.3.1.1"/>
    </reaction>
</comment>
<gene>
    <name evidence="7" type="primary">asnA</name>
    <name evidence="10" type="ORF">EDD66_102210</name>
</gene>
<dbReference type="PANTHER" id="PTHR30073:SF5">
    <property type="entry name" value="ASPARTATE--AMMONIA LIGASE"/>
    <property type="match status" value="1"/>
</dbReference>
<dbReference type="CDD" id="cd00645">
    <property type="entry name" value="AsnA"/>
    <property type="match status" value="1"/>
</dbReference>
<dbReference type="EMBL" id="RJVG01000002">
    <property type="protein sequence ID" value="ROR30558.1"/>
    <property type="molecule type" value="Genomic_DNA"/>
</dbReference>
<dbReference type="InterPro" id="IPR004618">
    <property type="entry name" value="AsnA"/>
</dbReference>
<organism evidence="10 11">
    <name type="scientific">Mobilisporobacter senegalensis</name>
    <dbReference type="NCBI Taxonomy" id="1329262"/>
    <lineage>
        <taxon>Bacteria</taxon>
        <taxon>Bacillati</taxon>
        <taxon>Bacillota</taxon>
        <taxon>Clostridia</taxon>
        <taxon>Lachnospirales</taxon>
        <taxon>Lachnospiraceae</taxon>
        <taxon>Mobilisporobacter</taxon>
    </lineage>
</organism>
<comment type="pathway">
    <text evidence="7">Amino-acid biosynthesis; L-asparagine biosynthesis; L-asparagine from L-aspartate (ammonia route): step 1/1.</text>
</comment>
<dbReference type="InterPro" id="IPR006195">
    <property type="entry name" value="aa-tRNA-synth_II"/>
</dbReference>
<accession>A0A3N1XWA7</accession>
<comment type="subcellular location">
    <subcellularLocation>
        <location evidence="7">Cytoplasm</location>
    </subcellularLocation>
</comment>
<keyword evidence="3 7" id="KW-0028">Amino-acid biosynthesis</keyword>
<proteinExistence type="inferred from homology"/>
<dbReference type="Gene3D" id="3.30.930.10">
    <property type="entry name" value="Bira Bifunctional Protein, Domain 2"/>
    <property type="match status" value="1"/>
</dbReference>
<dbReference type="Proteomes" id="UP000273083">
    <property type="component" value="Unassembled WGS sequence"/>
</dbReference>
<dbReference type="SUPFAM" id="SSF55681">
    <property type="entry name" value="Class II aaRS and biotin synthetases"/>
    <property type="match status" value="1"/>
</dbReference>
<dbReference type="RefSeq" id="WP_123608255.1">
    <property type="nucleotide sequence ID" value="NZ_RJVG01000002.1"/>
</dbReference>
<keyword evidence="4 7" id="KW-0547">Nucleotide-binding</keyword>
<keyword evidence="2 7" id="KW-0436">Ligase</keyword>
<dbReference type="GO" id="GO:0070981">
    <property type="term" value="P:L-asparagine biosynthetic process"/>
    <property type="evidence" value="ECO:0007669"/>
    <property type="project" value="UniProtKB-UniRule"/>
</dbReference>
<name>A0A3N1XWA7_9FIRM</name>
<evidence type="ECO:0000256" key="1">
    <source>
        <dbReference type="ARBA" id="ARBA00022490"/>
    </source>
</evidence>
<dbReference type="PROSITE" id="PS50862">
    <property type="entry name" value="AA_TRNA_LIGASE_II"/>
    <property type="match status" value="1"/>
</dbReference>
<reference evidence="10 11" key="1">
    <citation type="submission" date="2018-11" db="EMBL/GenBank/DDBJ databases">
        <title>Genomic Encyclopedia of Type Strains, Phase IV (KMG-IV): sequencing the most valuable type-strain genomes for metagenomic binning, comparative biology and taxonomic classification.</title>
        <authorList>
            <person name="Goeker M."/>
        </authorList>
    </citation>
    <scope>NUCLEOTIDE SEQUENCE [LARGE SCALE GENOMIC DNA]</scope>
    <source>
        <strain evidence="10 11">DSM 26537</strain>
    </source>
</reference>
<keyword evidence="11" id="KW-1185">Reference proteome</keyword>
<dbReference type="EC" id="6.3.1.1" evidence="7 8"/>
<comment type="similarity">
    <text evidence="7">Belongs to the class-II aminoacyl-tRNA synthetase family. AsnA subfamily.</text>
</comment>